<dbReference type="Proteomes" id="UP000198680">
    <property type="component" value="Unassembled WGS sequence"/>
</dbReference>
<dbReference type="EMBL" id="FNHE01000009">
    <property type="protein sequence ID" value="SDM85243.1"/>
    <property type="molecule type" value="Genomic_DNA"/>
</dbReference>
<name>A0A1G9WLW4_9ACTN</name>
<feature type="compositionally biased region" description="Low complexity" evidence="4">
    <location>
        <begin position="491"/>
        <end position="568"/>
    </location>
</feature>
<protein>
    <submittedName>
        <fullName evidence="5">Hsp70 protein</fullName>
    </submittedName>
</protein>
<dbReference type="Gene3D" id="3.90.640.10">
    <property type="entry name" value="Actin, Chain A, domain 4"/>
    <property type="match status" value="1"/>
</dbReference>
<dbReference type="Gene3D" id="3.30.420.40">
    <property type="match status" value="2"/>
</dbReference>
<keyword evidence="2" id="KW-0067">ATP-binding</keyword>
<feature type="compositionally biased region" description="Low complexity" evidence="4">
    <location>
        <begin position="633"/>
        <end position="657"/>
    </location>
</feature>
<dbReference type="RefSeq" id="WP_091221100.1">
    <property type="nucleotide sequence ID" value="NZ_FNHE01000009.1"/>
</dbReference>
<dbReference type="SUPFAM" id="SSF53067">
    <property type="entry name" value="Actin-like ATPase domain"/>
    <property type="match status" value="2"/>
</dbReference>
<dbReference type="InterPro" id="IPR013126">
    <property type="entry name" value="Hsp_70_fam"/>
</dbReference>
<reference evidence="6" key="1">
    <citation type="submission" date="2016-10" db="EMBL/GenBank/DDBJ databases">
        <authorList>
            <person name="Varghese N."/>
            <person name="Submissions S."/>
        </authorList>
    </citation>
    <scope>NUCLEOTIDE SEQUENCE [LARGE SCALE GENOMIC DNA]</scope>
    <source>
        <strain evidence="6">DSM 45419</strain>
    </source>
</reference>
<evidence type="ECO:0000256" key="2">
    <source>
        <dbReference type="ARBA" id="ARBA00022840"/>
    </source>
</evidence>
<feature type="region of interest" description="Disordered" evidence="4">
    <location>
        <begin position="345"/>
        <end position="397"/>
    </location>
</feature>
<accession>A0A1G9WLW4</accession>
<dbReference type="Pfam" id="PF00012">
    <property type="entry name" value="HSP70"/>
    <property type="match status" value="1"/>
</dbReference>
<dbReference type="AlphaFoldDB" id="A0A1G9WLW4"/>
<organism evidence="5 6">
    <name type="scientific">Geodermatophilus siccatus</name>
    <dbReference type="NCBI Taxonomy" id="1137991"/>
    <lineage>
        <taxon>Bacteria</taxon>
        <taxon>Bacillati</taxon>
        <taxon>Actinomycetota</taxon>
        <taxon>Actinomycetes</taxon>
        <taxon>Geodermatophilales</taxon>
        <taxon>Geodermatophilaceae</taxon>
        <taxon>Geodermatophilus</taxon>
    </lineage>
</organism>
<dbReference type="GO" id="GO:0005524">
    <property type="term" value="F:ATP binding"/>
    <property type="evidence" value="ECO:0007669"/>
    <property type="project" value="UniProtKB-KW"/>
</dbReference>
<evidence type="ECO:0000313" key="5">
    <source>
        <dbReference type="EMBL" id="SDM85243.1"/>
    </source>
</evidence>
<evidence type="ECO:0000256" key="1">
    <source>
        <dbReference type="ARBA" id="ARBA00022741"/>
    </source>
</evidence>
<dbReference type="STRING" id="1137991.SAMN05660642_03440"/>
<gene>
    <name evidence="5" type="ORF">SAMN05660642_03440</name>
</gene>
<dbReference type="PANTHER" id="PTHR45639">
    <property type="entry name" value="HSC70CB, ISOFORM G-RELATED"/>
    <property type="match status" value="1"/>
</dbReference>
<feature type="compositionally biased region" description="Pro residues" evidence="4">
    <location>
        <begin position="622"/>
        <end position="632"/>
    </location>
</feature>
<dbReference type="InterPro" id="IPR043129">
    <property type="entry name" value="ATPase_NBD"/>
</dbReference>
<sequence>MRIGEYGVGIDVGGGAVSAAVCGPDGTAVPLPLGEGPVAAAVGDDGRVALVPADGTAGRAPLVARVGDPVPVYAAGRAVPAAELVADVVQHVRGLAAEQEGRPDAWTVVTVPPSWAGHRCTALAGALTAAGVPRFSLVSSAVAAVAAHVAAGDLAPEPTVAVYDLGAGSLDTAVVGPGPERPLVHLAAPPAPLPWGGRDVDDEVLAHVLDCLGAPPGDARALRGACRAAKEALSTATVVRIGTDGPDGPVRLTREELDEVLAGPVRESAEALAATVAAAGLEPADLDAVVLAGGGVRVPLVAEVLSDELGRPLVVSGDPALTPALGAAALAAEALAAEALPREAPAAAPPTELPDVPSDAVDPQPVLPRPRTPRGRHRPGSPTRAATGPAARRSGRVRRGAVVAGLALGLLLLGPAAAGLFDAVLPPGPTGQSASGADDGSVIARGTAIVGGGSTARAAEKAVGGSTARAAESSGGGASRTAADPTGSPRTSLAAAIATAARSSTPSASGSAASTRDRTAPGTTASAPSPSRAAAGGTPSGTASPGAPAPGTAGRPSPSVPAPVVEEPTGNGQPTTSPPPVPPPTAAQPPVSRPPVSRPPVPAPFTPDPPAQQPPASQAPVDPTPAPVPEPTDAPSTDAPATDAPATEPAASAEGPA</sequence>
<feature type="compositionally biased region" description="Low complexity" evidence="4">
    <location>
        <begin position="380"/>
        <end position="392"/>
    </location>
</feature>
<keyword evidence="3" id="KW-0143">Chaperone</keyword>
<keyword evidence="6" id="KW-1185">Reference proteome</keyword>
<keyword evidence="1" id="KW-0547">Nucleotide-binding</keyword>
<proteinExistence type="predicted"/>
<evidence type="ECO:0000313" key="6">
    <source>
        <dbReference type="Proteomes" id="UP000198680"/>
    </source>
</evidence>
<feature type="compositionally biased region" description="Pro residues" evidence="4">
    <location>
        <begin position="576"/>
        <end position="613"/>
    </location>
</feature>
<dbReference type="GO" id="GO:0140662">
    <property type="term" value="F:ATP-dependent protein folding chaperone"/>
    <property type="evidence" value="ECO:0007669"/>
    <property type="project" value="InterPro"/>
</dbReference>
<feature type="region of interest" description="Disordered" evidence="4">
    <location>
        <begin position="453"/>
        <end position="657"/>
    </location>
</feature>
<feature type="compositionally biased region" description="Low complexity" evidence="4">
    <location>
        <begin position="464"/>
        <end position="483"/>
    </location>
</feature>
<evidence type="ECO:0000256" key="3">
    <source>
        <dbReference type="ARBA" id="ARBA00023186"/>
    </source>
</evidence>
<evidence type="ECO:0000256" key="4">
    <source>
        <dbReference type="SAM" id="MobiDB-lite"/>
    </source>
</evidence>